<reference evidence="6 7" key="1">
    <citation type="journal article" date="2018" name="PLoS Genet.">
        <title>Population sequencing reveals clonal diversity and ancestral inbreeding in the grapevine cultivar Chardonnay.</title>
        <authorList>
            <person name="Roach M.J."/>
            <person name="Johnson D.L."/>
            <person name="Bohlmann J."/>
            <person name="van Vuuren H.J."/>
            <person name="Jones S.J."/>
            <person name="Pretorius I.S."/>
            <person name="Schmidt S.A."/>
            <person name="Borneman A.R."/>
        </authorList>
    </citation>
    <scope>NUCLEOTIDE SEQUENCE [LARGE SCALE GENOMIC DNA]</scope>
    <source>
        <strain evidence="7">cv. Chardonnay</strain>
        <tissue evidence="6">Leaf</tissue>
    </source>
</reference>
<dbReference type="EMBL" id="QGNW01000842">
    <property type="protein sequence ID" value="RVW61286.1"/>
    <property type="molecule type" value="Genomic_DNA"/>
</dbReference>
<dbReference type="FunFam" id="3.40.50.2000:FF:000608">
    <property type="entry name" value="Os01g0598000 protein"/>
    <property type="match status" value="1"/>
</dbReference>
<dbReference type="GO" id="GO:0008194">
    <property type="term" value="F:UDP-glycosyltransferase activity"/>
    <property type="evidence" value="ECO:0007669"/>
    <property type="project" value="InterPro"/>
</dbReference>
<dbReference type="CDD" id="cd03784">
    <property type="entry name" value="GT1_Gtf-like"/>
    <property type="match status" value="1"/>
</dbReference>
<dbReference type="AlphaFoldDB" id="A0A438FMV5"/>
<dbReference type="PANTHER" id="PTHR48047">
    <property type="entry name" value="GLYCOSYLTRANSFERASE"/>
    <property type="match status" value="1"/>
</dbReference>
<name>A0A438FMV5_VITVI</name>
<organism evidence="6 7">
    <name type="scientific">Vitis vinifera</name>
    <name type="common">Grape</name>
    <dbReference type="NCBI Taxonomy" id="29760"/>
    <lineage>
        <taxon>Eukaryota</taxon>
        <taxon>Viridiplantae</taxon>
        <taxon>Streptophyta</taxon>
        <taxon>Embryophyta</taxon>
        <taxon>Tracheophyta</taxon>
        <taxon>Spermatophyta</taxon>
        <taxon>Magnoliopsida</taxon>
        <taxon>eudicotyledons</taxon>
        <taxon>Gunneridae</taxon>
        <taxon>Pentapetalae</taxon>
        <taxon>rosids</taxon>
        <taxon>Vitales</taxon>
        <taxon>Vitaceae</taxon>
        <taxon>Viteae</taxon>
        <taxon>Vitis</taxon>
    </lineage>
</organism>
<dbReference type="InterPro" id="IPR002213">
    <property type="entry name" value="UDP_glucos_trans"/>
</dbReference>
<comment type="caution">
    <text evidence="6">The sequence shown here is derived from an EMBL/GenBank/DDBJ whole genome shotgun (WGS) entry which is preliminary data.</text>
</comment>
<evidence type="ECO:0000256" key="2">
    <source>
        <dbReference type="ARBA" id="ARBA00022676"/>
    </source>
</evidence>
<accession>A0A438FMV5</accession>
<evidence type="ECO:0000256" key="5">
    <source>
        <dbReference type="RuleBase" id="RU362057"/>
    </source>
</evidence>
<evidence type="ECO:0000256" key="4">
    <source>
        <dbReference type="RuleBase" id="RU003718"/>
    </source>
</evidence>
<dbReference type="PANTHER" id="PTHR48047:SF81">
    <property type="entry name" value="GLYCOSYLTRANSFERASE"/>
    <property type="match status" value="1"/>
</dbReference>
<gene>
    <name evidence="6" type="primary">AOG_0</name>
    <name evidence="6" type="ORF">CK203_020483</name>
</gene>
<dbReference type="FunFam" id="3.40.50.2000:FF:000047">
    <property type="entry name" value="Glycosyltransferase"/>
    <property type="match status" value="1"/>
</dbReference>
<sequence length="474" mass="52818">MASDAGKVEMLFFPYVGGGHLIPMVDLARVFASRGAKSTIITAPDNALLIHKAILRDQKLGHDINLHTLESPSAPVSFGDMSAPPFTDTTVLREPLRQLLIQRPPDCVVTDMFHRWVADDVHELGIRIIVFNGSGCFPRCGEDSLRRYSPHEKVGSESEVFVLPGLPDRIELTRSQVPHFDRTPNKRPKMMNWEAKTYGSVVNSFYELEPAYVDYFRNQMGKKAWLVGPVCLCNKNIEDKAGRGQEASIDEQACLNWLDSKQPNSVLYVSFGSLARLPPRQLLEIACALEASGRPFIWVVGKVFQTVAGEEENWLPSGYEERMVESKMGLIIRGWAPQLLILEHAAIGGFVTHCGWNSTLEAVCAGVPMITWPLTAEQFLNEKLVTDVLRVGVRVGSMDWRSWKDEPTEVVGREKMQTAVERLMGGGEEAVEMRSRGREVAEKAKRAVEEGGSSYSDAIALIEELKACRKDGKF</sequence>
<evidence type="ECO:0000256" key="3">
    <source>
        <dbReference type="ARBA" id="ARBA00022679"/>
    </source>
</evidence>
<evidence type="ECO:0000313" key="6">
    <source>
        <dbReference type="EMBL" id="RVW61286.1"/>
    </source>
</evidence>
<comment type="similarity">
    <text evidence="1 4">Belongs to the UDP-glycosyltransferase family.</text>
</comment>
<dbReference type="PROSITE" id="PS00375">
    <property type="entry name" value="UDPGT"/>
    <property type="match status" value="1"/>
</dbReference>
<dbReference type="Proteomes" id="UP000288805">
    <property type="component" value="Unassembled WGS sequence"/>
</dbReference>
<protein>
    <recommendedName>
        <fullName evidence="5">Glycosyltransferase</fullName>
        <ecNumber evidence="5">2.4.1.-</ecNumber>
    </recommendedName>
</protein>
<dbReference type="Gene3D" id="3.40.50.2000">
    <property type="entry name" value="Glycogen Phosphorylase B"/>
    <property type="match status" value="2"/>
</dbReference>
<proteinExistence type="inferred from homology"/>
<evidence type="ECO:0000256" key="1">
    <source>
        <dbReference type="ARBA" id="ARBA00009995"/>
    </source>
</evidence>
<dbReference type="EC" id="2.4.1.-" evidence="5"/>
<evidence type="ECO:0000313" key="7">
    <source>
        <dbReference type="Proteomes" id="UP000288805"/>
    </source>
</evidence>
<dbReference type="InterPro" id="IPR035595">
    <property type="entry name" value="UDP_glycos_trans_CS"/>
</dbReference>
<keyword evidence="3 4" id="KW-0808">Transferase</keyword>
<keyword evidence="2 4" id="KW-0328">Glycosyltransferase</keyword>
<dbReference type="Pfam" id="PF00201">
    <property type="entry name" value="UDPGT"/>
    <property type="match status" value="1"/>
</dbReference>
<dbReference type="SUPFAM" id="SSF53756">
    <property type="entry name" value="UDP-Glycosyltransferase/glycogen phosphorylase"/>
    <property type="match status" value="1"/>
</dbReference>